<name>A0AAW1SA16_9CHLO</name>
<gene>
    <name evidence="3" type="ORF">WJX74_000277</name>
</gene>
<dbReference type="Gene3D" id="3.80.10.10">
    <property type="entry name" value="Ribonuclease Inhibitor"/>
    <property type="match status" value="1"/>
</dbReference>
<feature type="domain" description="F-box" evidence="2">
    <location>
        <begin position="11"/>
        <end position="48"/>
    </location>
</feature>
<evidence type="ECO:0000256" key="1">
    <source>
        <dbReference type="ARBA" id="ARBA00004430"/>
    </source>
</evidence>
<comment type="subcellular location">
    <subcellularLocation>
        <location evidence="1">Cytoplasm</location>
        <location evidence="1">Cytoskeleton</location>
        <location evidence="1">Cilium axoneme</location>
    </subcellularLocation>
</comment>
<protein>
    <recommendedName>
        <fullName evidence="2">F-box domain-containing protein</fullName>
    </recommendedName>
</protein>
<dbReference type="PROSITE" id="PS50181">
    <property type="entry name" value="FBOX"/>
    <property type="match status" value="1"/>
</dbReference>
<dbReference type="EMBL" id="JALJOS010000002">
    <property type="protein sequence ID" value="KAK9842662.1"/>
    <property type="molecule type" value="Genomic_DNA"/>
</dbReference>
<evidence type="ECO:0000313" key="3">
    <source>
        <dbReference type="EMBL" id="KAK9842662.1"/>
    </source>
</evidence>
<dbReference type="GO" id="GO:0005930">
    <property type="term" value="C:axoneme"/>
    <property type="evidence" value="ECO:0007669"/>
    <property type="project" value="UniProtKB-SubCell"/>
</dbReference>
<dbReference type="AlphaFoldDB" id="A0AAW1SA16"/>
<keyword evidence="4" id="KW-1185">Reference proteome</keyword>
<accession>A0AAW1SA16</accession>
<dbReference type="SUPFAM" id="SSF52058">
    <property type="entry name" value="L domain-like"/>
    <property type="match status" value="1"/>
</dbReference>
<evidence type="ECO:0000259" key="2">
    <source>
        <dbReference type="PROSITE" id="PS50181"/>
    </source>
</evidence>
<dbReference type="InterPro" id="IPR001810">
    <property type="entry name" value="F-box_dom"/>
</dbReference>
<dbReference type="InterPro" id="IPR036047">
    <property type="entry name" value="F-box-like_dom_sf"/>
</dbReference>
<organism evidence="3 4">
    <name type="scientific">Apatococcus lobatus</name>
    <dbReference type="NCBI Taxonomy" id="904363"/>
    <lineage>
        <taxon>Eukaryota</taxon>
        <taxon>Viridiplantae</taxon>
        <taxon>Chlorophyta</taxon>
        <taxon>core chlorophytes</taxon>
        <taxon>Trebouxiophyceae</taxon>
        <taxon>Chlorellales</taxon>
        <taxon>Chlorellaceae</taxon>
        <taxon>Apatococcus</taxon>
    </lineage>
</organism>
<dbReference type="InterPro" id="IPR032675">
    <property type="entry name" value="LRR_dom_sf"/>
</dbReference>
<proteinExistence type="predicted"/>
<dbReference type="SUPFAM" id="SSF81383">
    <property type="entry name" value="F-box domain"/>
    <property type="match status" value="1"/>
</dbReference>
<sequence>MSLSERTCNRIPRVDTLPDEILLRLFQHLPLKESVTTLPLVCRSFARLSKLPNTRLGDQEFSLTIARLRSADGKALCKWLLPRVTQRLSFDFPADALRLQQDNGCVAELLQLLPVSLQQLTLQNSWADMHYRHSHQYLDFQRCQDLAPHLSALSRLQQLRRLSVPIHAALDRTSLVALSQLQHLHLECRWQPDQPGRGFSMPGVTLSVLSSLASLSMVGSTVDRVTGASALPCLTELVIQQSSSLCLAGAQHCTALGSLRLSCVNLCQSGFAMLPILNSMSALRLLHFDDIILNGDNGDGSLLEIAGLIDLVTLQELQLSQCDGLAYEQQPSMTRAVRPLTRLAFGWRSHDEGLEIPGLSQLTNLQELYLMSGNPSSAFIVPCVLSAMPFLRTIDIVAAETGDGCVQSIDISALALVGPCIERVWIMGAVCVRTACSLLPLAAQPTLKEFYLGSPRQCFMNPEDESWLFCAAFFHALLDRPKQNLSTVSMRPHLGKF</sequence>
<dbReference type="Proteomes" id="UP001438707">
    <property type="component" value="Unassembled WGS sequence"/>
</dbReference>
<dbReference type="Gene3D" id="1.20.1280.50">
    <property type="match status" value="1"/>
</dbReference>
<comment type="caution">
    <text evidence="3">The sequence shown here is derived from an EMBL/GenBank/DDBJ whole genome shotgun (WGS) entry which is preliminary data.</text>
</comment>
<evidence type="ECO:0000313" key="4">
    <source>
        <dbReference type="Proteomes" id="UP001438707"/>
    </source>
</evidence>
<reference evidence="3 4" key="1">
    <citation type="journal article" date="2024" name="Nat. Commun.">
        <title>Phylogenomics reveals the evolutionary origins of lichenization in chlorophyte algae.</title>
        <authorList>
            <person name="Puginier C."/>
            <person name="Libourel C."/>
            <person name="Otte J."/>
            <person name="Skaloud P."/>
            <person name="Haon M."/>
            <person name="Grisel S."/>
            <person name="Petersen M."/>
            <person name="Berrin J.G."/>
            <person name="Delaux P.M."/>
            <person name="Dal Grande F."/>
            <person name="Keller J."/>
        </authorList>
    </citation>
    <scope>NUCLEOTIDE SEQUENCE [LARGE SCALE GENOMIC DNA]</scope>
    <source>
        <strain evidence="3 4">SAG 2145</strain>
    </source>
</reference>
<dbReference type="Pfam" id="PF12937">
    <property type="entry name" value="F-box-like"/>
    <property type="match status" value="1"/>
</dbReference>